<evidence type="ECO:0008006" key="3">
    <source>
        <dbReference type="Google" id="ProtNLM"/>
    </source>
</evidence>
<dbReference type="AlphaFoldDB" id="A0A2U3KFJ6"/>
<evidence type="ECO:0000313" key="2">
    <source>
        <dbReference type="Proteomes" id="UP000238701"/>
    </source>
</evidence>
<evidence type="ECO:0000313" key="1">
    <source>
        <dbReference type="EMBL" id="SPF38300.1"/>
    </source>
</evidence>
<dbReference type="NCBIfam" id="NF033572">
    <property type="entry name" value="transpos_ISKra4"/>
    <property type="match status" value="1"/>
</dbReference>
<proteinExistence type="predicted"/>
<accession>A0A2U3KFJ6</accession>
<name>A0A2U3KFJ6_9BACT</name>
<gene>
    <name evidence="1" type="ORF">SBA1_1980005</name>
</gene>
<dbReference type="EMBL" id="OMOD01000110">
    <property type="protein sequence ID" value="SPF38300.1"/>
    <property type="molecule type" value="Genomic_DNA"/>
</dbReference>
<reference evidence="2" key="1">
    <citation type="submission" date="2018-02" db="EMBL/GenBank/DDBJ databases">
        <authorList>
            <person name="Hausmann B."/>
        </authorList>
    </citation>
    <scope>NUCLEOTIDE SEQUENCE [LARGE SCALE GENOMIC DNA]</scope>
    <source>
        <strain evidence="2">Peat soil MAG SbA1</strain>
    </source>
</reference>
<organism evidence="1 2">
    <name type="scientific">Candidatus Sulfotelmatobacter kueseliae</name>
    <dbReference type="NCBI Taxonomy" id="2042962"/>
    <lineage>
        <taxon>Bacteria</taxon>
        <taxon>Pseudomonadati</taxon>
        <taxon>Acidobacteriota</taxon>
        <taxon>Terriglobia</taxon>
        <taxon>Terriglobales</taxon>
        <taxon>Candidatus Korobacteraceae</taxon>
        <taxon>Candidatus Sulfotelmatobacter</taxon>
    </lineage>
</organism>
<dbReference type="Proteomes" id="UP000238701">
    <property type="component" value="Unassembled WGS sequence"/>
</dbReference>
<protein>
    <recommendedName>
        <fullName evidence="3">Transposase</fullName>
    </recommendedName>
</protein>
<sequence>MILQSAGQLLQPIIQAVVDQFDAAFQPAVPQRLVERRHLEVTGLFGSVHILRNYYCQGARGHCPADAALGLEGSYTPALARMMYRAAAKNSYAEASQDLFEYAGVQVCDRQIQRLVQEVAPAVAPWLKTRQDKPESALMYVSGDGTGVPMRQEELAGRKGKQADGSAKTREAKLGCVFLQTQVDAKGHPVRKEDSTTYLGSFAGAADFGLLLRQEAQRRGMAQATKIIFIGDGAAWIWELVRVNFPGAILILDFYHALQHVHGLVDALCGKETTEGQKRIKLWKGWLLKDKAGQIVQQAKAQLERCLDREKAEKEIGYLEHNLARMTYRTFRQAGYFIGSGVVEAGCKTVIGQRMKCSGMFWSEEGGQGMLDLRCAFLSNRLDAFCQARATDHAAQNDLLKLAA</sequence>